<feature type="compositionally biased region" description="Acidic residues" evidence="2">
    <location>
        <begin position="889"/>
        <end position="924"/>
    </location>
</feature>
<evidence type="ECO:0000256" key="2">
    <source>
        <dbReference type="SAM" id="MobiDB-lite"/>
    </source>
</evidence>
<keyword evidence="5" id="KW-1185">Reference proteome</keyword>
<feature type="region of interest" description="Disordered" evidence="2">
    <location>
        <begin position="618"/>
        <end position="719"/>
    </location>
</feature>
<feature type="compositionally biased region" description="Polar residues" evidence="2">
    <location>
        <begin position="322"/>
        <end position="333"/>
    </location>
</feature>
<feature type="compositionally biased region" description="Polar residues" evidence="2">
    <location>
        <begin position="686"/>
        <end position="705"/>
    </location>
</feature>
<feature type="region of interest" description="Disordered" evidence="2">
    <location>
        <begin position="1036"/>
        <end position="1061"/>
    </location>
</feature>
<feature type="region of interest" description="Disordered" evidence="2">
    <location>
        <begin position="583"/>
        <end position="604"/>
    </location>
</feature>
<dbReference type="EMBL" id="NEDP02000302">
    <property type="protein sequence ID" value="OWF56146.1"/>
    <property type="molecule type" value="Genomic_DNA"/>
</dbReference>
<evidence type="ECO:0000313" key="4">
    <source>
        <dbReference type="EMBL" id="OWF56146.1"/>
    </source>
</evidence>
<name>A0A210R5C2_MIZYE</name>
<dbReference type="InterPro" id="IPR040436">
    <property type="entry name" value="Disconnected-like"/>
</dbReference>
<evidence type="ECO:0000256" key="1">
    <source>
        <dbReference type="PROSITE-ProRule" id="PRU00042"/>
    </source>
</evidence>
<keyword evidence="1" id="KW-0863">Zinc-finger</keyword>
<dbReference type="Gene3D" id="3.30.160.60">
    <property type="entry name" value="Classic Zinc Finger"/>
    <property type="match status" value="2"/>
</dbReference>
<dbReference type="AlphaFoldDB" id="A0A210R5C2"/>
<dbReference type="PROSITE" id="PS00028">
    <property type="entry name" value="ZINC_FINGER_C2H2_1"/>
    <property type="match status" value="3"/>
</dbReference>
<feature type="compositionally biased region" description="Low complexity" evidence="2">
    <location>
        <begin position="334"/>
        <end position="343"/>
    </location>
</feature>
<feature type="region of interest" description="Disordered" evidence="2">
    <location>
        <begin position="876"/>
        <end position="934"/>
    </location>
</feature>
<dbReference type="PROSITE" id="PS50157">
    <property type="entry name" value="ZINC_FINGER_C2H2_2"/>
    <property type="match status" value="1"/>
</dbReference>
<dbReference type="GO" id="GO:0005634">
    <property type="term" value="C:nucleus"/>
    <property type="evidence" value="ECO:0007669"/>
    <property type="project" value="TreeGrafter"/>
</dbReference>
<dbReference type="OrthoDB" id="10070972at2759"/>
<feature type="region of interest" description="Disordered" evidence="2">
    <location>
        <begin position="946"/>
        <end position="972"/>
    </location>
</feature>
<proteinExistence type="predicted"/>
<dbReference type="SMART" id="SM00355">
    <property type="entry name" value="ZnF_C2H2"/>
    <property type="match status" value="6"/>
</dbReference>
<accession>A0A210R5C2</accession>
<keyword evidence="1" id="KW-0862">Zinc</keyword>
<reference evidence="4 5" key="1">
    <citation type="journal article" date="2017" name="Nat. Ecol. Evol.">
        <title>Scallop genome provides insights into evolution of bilaterian karyotype and development.</title>
        <authorList>
            <person name="Wang S."/>
            <person name="Zhang J."/>
            <person name="Jiao W."/>
            <person name="Li J."/>
            <person name="Xun X."/>
            <person name="Sun Y."/>
            <person name="Guo X."/>
            <person name="Huan P."/>
            <person name="Dong B."/>
            <person name="Zhang L."/>
            <person name="Hu X."/>
            <person name="Sun X."/>
            <person name="Wang J."/>
            <person name="Zhao C."/>
            <person name="Wang Y."/>
            <person name="Wang D."/>
            <person name="Huang X."/>
            <person name="Wang R."/>
            <person name="Lv J."/>
            <person name="Li Y."/>
            <person name="Zhang Z."/>
            <person name="Liu B."/>
            <person name="Lu W."/>
            <person name="Hui Y."/>
            <person name="Liang J."/>
            <person name="Zhou Z."/>
            <person name="Hou R."/>
            <person name="Li X."/>
            <person name="Liu Y."/>
            <person name="Li H."/>
            <person name="Ning X."/>
            <person name="Lin Y."/>
            <person name="Zhao L."/>
            <person name="Xing Q."/>
            <person name="Dou J."/>
            <person name="Li Y."/>
            <person name="Mao J."/>
            <person name="Guo H."/>
            <person name="Dou H."/>
            <person name="Li T."/>
            <person name="Mu C."/>
            <person name="Jiang W."/>
            <person name="Fu Q."/>
            <person name="Fu X."/>
            <person name="Miao Y."/>
            <person name="Liu J."/>
            <person name="Yu Q."/>
            <person name="Li R."/>
            <person name="Liao H."/>
            <person name="Li X."/>
            <person name="Kong Y."/>
            <person name="Jiang Z."/>
            <person name="Chourrout D."/>
            <person name="Li R."/>
            <person name="Bao Z."/>
        </authorList>
    </citation>
    <scope>NUCLEOTIDE SEQUENCE [LARGE SCALE GENOMIC DNA]</scope>
    <source>
        <strain evidence="4 5">PY_sf001</strain>
    </source>
</reference>
<protein>
    <submittedName>
        <fullName evidence="4">Zinc finger protein basonuclin-1</fullName>
    </submittedName>
</protein>
<feature type="compositionally biased region" description="Acidic residues" evidence="2">
    <location>
        <begin position="951"/>
        <end position="965"/>
    </location>
</feature>
<dbReference type="GO" id="GO:0006355">
    <property type="term" value="P:regulation of DNA-templated transcription"/>
    <property type="evidence" value="ECO:0007669"/>
    <property type="project" value="TreeGrafter"/>
</dbReference>
<gene>
    <name evidence="4" type="ORF">KP79_PYT14738</name>
</gene>
<comment type="caution">
    <text evidence="4">The sequence shown here is derived from an EMBL/GenBank/DDBJ whole genome shotgun (WGS) entry which is preliminary data.</text>
</comment>
<feature type="compositionally biased region" description="Polar residues" evidence="2">
    <location>
        <begin position="280"/>
        <end position="297"/>
    </location>
</feature>
<dbReference type="PANTHER" id="PTHR15021:SF0">
    <property type="entry name" value="DISCO-RELATED, ISOFORM A-RELATED"/>
    <property type="match status" value="1"/>
</dbReference>
<sequence length="1061" mass="119265">MTDKKLLTNVQPPILNLSKTDQYHRVLHFIASTANSGIPRLCFQAIRCTLPNCPCECFSPGKVHIRACDTCKHGWVAHALDKLGYRHIFNLGMQVEVVQPNIVFDIASLMLYGAQATPIRLKILLDRLFSVLQHDEVLQVLQGFGWNYEDYARGYILQDSTGHVLDKWTVATREEEHIILQQFLRFGETKSIAQEIILQDTKDQQDLFIKQSSRADSEIKKFIERSNHSMHSYMHSLESRHLFANRLPFVPVGSRLMTPPVLPNFSPPSSRDLRPPAVTASPSPVTTSPLGRLQTMQPFDYRREQGSPTISPSIPEKHLPGSSPSESPKNLSITPTSHSSSTPPFTPIKAPPESREHTPITIATPLATPMTLPVLPPQDDNCNNAIDYSTSSSKEQQELQASVLYNERKMKHFRKSSHPVKRSWTPSSSFGCTFIGPNGKKRVLCTACNKTFCDKGALKIHYSAVHLKEMHKCTVDGCNMMFSSRRSRNRHSANPNPKLHMPQKRIKLPDGASIIDDGTNKSSRMLGSPMVGSPPTMVMHSSLGSKSQLSPMDLDSSDLARSNHAFYAELNAHLAMFPTPEKKHKLDEDLDSPHDLSMTDRRDIKMESDSELDDMIDEDSAIADSPQQKTSSRRKTMVPTRCAQEEDHFVMSDDNSDDRDPDSCKDGLKERHSRPSYTRGEINSGCEGSTKSRSQHNGMQQCSDSSGEDCHEGNGEMDQQEETFLSNSYGRDKDSCHPRKDFPKIASLLSGNNQAVDYSTRRQEDFDDNGSICSVISHLSDMDSNQSLSSNESQSFLSNGMSTESMDVPIDKDNPRKCTICNKIFQNHFGVKSHFQNVHLKLMHKCTVEGCSAAFPSKRSRNRHASNLKLHSKLLSTSDTDDSNQVYIDEGDMDDEDDLDDEDDEEMGIKEGEEEEVAEEEEDEEKRKMLSEEADKGRDIVKRVNGVHDSDNEDNDTDIEEEGDINENGKAYSNGMENGIELEEISVGENGVAVNCHVCQSKFRDNLALKEHFEINHPKEMFYCTVKGCEKIFSTRKSRNRHSQNDNLHRQHGTVKRNGIS</sequence>
<dbReference type="PANTHER" id="PTHR15021">
    <property type="entry name" value="DISCONNECTED-RELATED"/>
    <property type="match status" value="1"/>
</dbReference>
<feature type="compositionally biased region" description="Basic and acidic residues" evidence="2">
    <location>
        <begin position="661"/>
        <end position="670"/>
    </location>
</feature>
<feature type="region of interest" description="Disordered" evidence="2">
    <location>
        <begin position="485"/>
        <end position="556"/>
    </location>
</feature>
<dbReference type="InterPro" id="IPR013087">
    <property type="entry name" value="Znf_C2H2_type"/>
</dbReference>
<organism evidence="4 5">
    <name type="scientific">Mizuhopecten yessoensis</name>
    <name type="common">Japanese scallop</name>
    <name type="synonym">Patinopecten yessoensis</name>
    <dbReference type="NCBI Taxonomy" id="6573"/>
    <lineage>
        <taxon>Eukaryota</taxon>
        <taxon>Metazoa</taxon>
        <taxon>Spiralia</taxon>
        <taxon>Lophotrochozoa</taxon>
        <taxon>Mollusca</taxon>
        <taxon>Bivalvia</taxon>
        <taxon>Autobranchia</taxon>
        <taxon>Pteriomorphia</taxon>
        <taxon>Pectinida</taxon>
        <taxon>Pectinoidea</taxon>
        <taxon>Pectinidae</taxon>
        <taxon>Mizuhopecten</taxon>
    </lineage>
</organism>
<feature type="region of interest" description="Disordered" evidence="2">
    <location>
        <begin position="263"/>
        <end position="356"/>
    </location>
</feature>
<keyword evidence="1" id="KW-0479">Metal-binding</keyword>
<evidence type="ECO:0000259" key="3">
    <source>
        <dbReference type="PROSITE" id="PS50157"/>
    </source>
</evidence>
<dbReference type="Proteomes" id="UP000242188">
    <property type="component" value="Unassembled WGS sequence"/>
</dbReference>
<evidence type="ECO:0000313" key="5">
    <source>
        <dbReference type="Proteomes" id="UP000242188"/>
    </source>
</evidence>
<feature type="compositionally biased region" description="Basic and acidic residues" evidence="2">
    <location>
        <begin position="925"/>
        <end position="934"/>
    </location>
</feature>
<dbReference type="GO" id="GO:0008270">
    <property type="term" value="F:zinc ion binding"/>
    <property type="evidence" value="ECO:0007669"/>
    <property type="project" value="UniProtKB-KW"/>
</dbReference>
<feature type="domain" description="C2H2-type" evidence="3">
    <location>
        <begin position="443"/>
        <end position="471"/>
    </location>
</feature>